<dbReference type="EMBL" id="JAUDFV010000132">
    <property type="protein sequence ID" value="KAL2728833.1"/>
    <property type="molecule type" value="Genomic_DNA"/>
</dbReference>
<keyword evidence="3" id="KW-1185">Reference proteome</keyword>
<protein>
    <submittedName>
        <fullName evidence="2">Uncharacterized protein</fullName>
    </submittedName>
</protein>
<feature type="region of interest" description="Disordered" evidence="1">
    <location>
        <begin position="52"/>
        <end position="83"/>
    </location>
</feature>
<comment type="caution">
    <text evidence="2">The sequence shown here is derived from an EMBL/GenBank/DDBJ whole genome shotgun (WGS) entry which is preliminary data.</text>
</comment>
<feature type="compositionally biased region" description="Basic residues" evidence="1">
    <location>
        <begin position="66"/>
        <end position="83"/>
    </location>
</feature>
<evidence type="ECO:0000256" key="1">
    <source>
        <dbReference type="SAM" id="MobiDB-lite"/>
    </source>
</evidence>
<evidence type="ECO:0000313" key="2">
    <source>
        <dbReference type="EMBL" id="KAL2728833.1"/>
    </source>
</evidence>
<sequence length="231" mass="25207">MKRGISENNTFYFGRVSPGFGIWHPLYTGIRMVRPNGPIDFTPMPTLFPGFNFTDGPNVRQDDLSKHKRRESRKPRSPKRGKIKRGTYSGIVIVVVRAKNKLFRYSPVLPRALDWAIAAAAAAASTSTSTSAVAAIAAGYIMWRERMLRRASRLGGTIVDIAAITVLLVTRTTSTSLDSLNRSANVTSDCTATVGGLPKFAVVPPPTTLNLRLYELKFSRPLGVVCGKPNG</sequence>
<evidence type="ECO:0000313" key="3">
    <source>
        <dbReference type="Proteomes" id="UP001607302"/>
    </source>
</evidence>
<dbReference type="AlphaFoldDB" id="A0ABD2B7X1"/>
<organism evidence="2 3">
    <name type="scientific">Vespula squamosa</name>
    <name type="common">Southern yellow jacket</name>
    <name type="synonym">Wasp</name>
    <dbReference type="NCBI Taxonomy" id="30214"/>
    <lineage>
        <taxon>Eukaryota</taxon>
        <taxon>Metazoa</taxon>
        <taxon>Ecdysozoa</taxon>
        <taxon>Arthropoda</taxon>
        <taxon>Hexapoda</taxon>
        <taxon>Insecta</taxon>
        <taxon>Pterygota</taxon>
        <taxon>Neoptera</taxon>
        <taxon>Endopterygota</taxon>
        <taxon>Hymenoptera</taxon>
        <taxon>Apocrita</taxon>
        <taxon>Aculeata</taxon>
        <taxon>Vespoidea</taxon>
        <taxon>Vespidae</taxon>
        <taxon>Vespinae</taxon>
        <taxon>Vespula</taxon>
    </lineage>
</organism>
<name>A0ABD2B7X1_VESSQ</name>
<dbReference type="Proteomes" id="UP001607302">
    <property type="component" value="Unassembled WGS sequence"/>
</dbReference>
<gene>
    <name evidence="2" type="ORF">V1478_006465</name>
</gene>
<reference evidence="2 3" key="1">
    <citation type="journal article" date="2024" name="Ann. Entomol. Soc. Am.">
        <title>Genomic analyses of the southern and eastern yellowjacket wasps (Hymenoptera: Vespidae) reveal evolutionary signatures of social life.</title>
        <authorList>
            <person name="Catto M.A."/>
            <person name="Caine P.B."/>
            <person name="Orr S.E."/>
            <person name="Hunt B.G."/>
            <person name="Goodisman M.A.D."/>
        </authorList>
    </citation>
    <scope>NUCLEOTIDE SEQUENCE [LARGE SCALE GENOMIC DNA]</scope>
    <source>
        <strain evidence="2">233</strain>
        <tissue evidence="2">Head and thorax</tissue>
    </source>
</reference>
<proteinExistence type="predicted"/>
<accession>A0ABD2B7X1</accession>